<dbReference type="AlphaFoldDB" id="A0A0F9CLH9"/>
<comment type="caution">
    <text evidence="2">The sequence shown here is derived from an EMBL/GenBank/DDBJ whole genome shotgun (WGS) entry which is preliminary data.</text>
</comment>
<name>A0A0F9CLH9_9ZZZZ</name>
<dbReference type="NCBIfam" id="NF033547">
    <property type="entry name" value="transpos_IS1595"/>
    <property type="match status" value="1"/>
</dbReference>
<gene>
    <name evidence="2" type="ORF">LCGC14_2386810</name>
</gene>
<proteinExistence type="predicted"/>
<evidence type="ECO:0000259" key="1">
    <source>
        <dbReference type="SMART" id="SM01126"/>
    </source>
</evidence>
<feature type="domain" description="ISXO2-like transposase" evidence="1">
    <location>
        <begin position="131"/>
        <end position="278"/>
    </location>
</feature>
<dbReference type="PANTHER" id="PTHR47163:SF2">
    <property type="entry name" value="SI:DKEY-17M8.2"/>
    <property type="match status" value="1"/>
</dbReference>
<organism evidence="2">
    <name type="scientific">marine sediment metagenome</name>
    <dbReference type="NCBI Taxonomy" id="412755"/>
    <lineage>
        <taxon>unclassified sequences</taxon>
        <taxon>metagenomes</taxon>
        <taxon>ecological metagenomes</taxon>
    </lineage>
</organism>
<evidence type="ECO:0000313" key="2">
    <source>
        <dbReference type="EMBL" id="KKL27272.1"/>
    </source>
</evidence>
<dbReference type="InterPro" id="IPR053164">
    <property type="entry name" value="IS1016-like_transposase"/>
</dbReference>
<sequence>MIINEQYPKDFQEFLQQFKTEEDCWNYLFEIRWPDGFQCPKCNCDKYWITEKRLIHCVTCEHQASITAGTIFHGTRKPLLLWFHIIWWVVAQKTGASAHNLKDFMGFGSYETAWAWLHKLRRAMVRPNRDKLIGEVEVDETYIGGKEIGKGRQGRGAVTKTLVVVAAECKGKQIGRVRFKIISESSGEELLSFIEDNIEYGSKIITDGWTGYSSLSQSKNYEHEIKIISGSGKKAHELLPHVHMVDSLVKRWINGTHQGKVSTKHLSYYLDEFAFRFNRKLSTYRGKLFYRLIQQSVATEPKPLNELTKKT</sequence>
<accession>A0A0F9CLH9</accession>
<reference evidence="2" key="1">
    <citation type="journal article" date="2015" name="Nature">
        <title>Complex archaea that bridge the gap between prokaryotes and eukaryotes.</title>
        <authorList>
            <person name="Spang A."/>
            <person name="Saw J.H."/>
            <person name="Jorgensen S.L."/>
            <person name="Zaremba-Niedzwiedzka K."/>
            <person name="Martijn J."/>
            <person name="Lind A.E."/>
            <person name="van Eijk R."/>
            <person name="Schleper C."/>
            <person name="Guy L."/>
            <person name="Ettema T.J."/>
        </authorList>
    </citation>
    <scope>NUCLEOTIDE SEQUENCE</scope>
</reference>
<protein>
    <recommendedName>
        <fullName evidence="1">ISXO2-like transposase domain-containing protein</fullName>
    </recommendedName>
</protein>
<dbReference type="Pfam" id="PF12760">
    <property type="entry name" value="Zn_ribbon_IS1595"/>
    <property type="match status" value="1"/>
</dbReference>
<dbReference type="SMART" id="SM01126">
    <property type="entry name" value="DDE_Tnp_IS1595"/>
    <property type="match status" value="1"/>
</dbReference>
<dbReference type="Pfam" id="PF12762">
    <property type="entry name" value="DDE_Tnp_IS1595"/>
    <property type="match status" value="1"/>
</dbReference>
<dbReference type="InterPro" id="IPR024445">
    <property type="entry name" value="Tnp_ISXO2-like"/>
</dbReference>
<dbReference type="InterPro" id="IPR024442">
    <property type="entry name" value="Transposase_Zn_ribbon"/>
</dbReference>
<dbReference type="PANTHER" id="PTHR47163">
    <property type="entry name" value="DDE_TNP_IS1595 DOMAIN-CONTAINING PROTEIN"/>
    <property type="match status" value="1"/>
</dbReference>
<dbReference type="EMBL" id="LAZR01035525">
    <property type="protein sequence ID" value="KKL27272.1"/>
    <property type="molecule type" value="Genomic_DNA"/>
</dbReference>